<dbReference type="KEGG" id="cly:Celly_3286"/>
<gene>
    <name evidence="2" type="ordered locus">Celly_3286</name>
</gene>
<dbReference type="EMBL" id="CP002534">
    <property type="protein sequence ID" value="ADY31102.1"/>
    <property type="molecule type" value="Genomic_DNA"/>
</dbReference>
<evidence type="ECO:0000313" key="2">
    <source>
        <dbReference type="EMBL" id="ADY31102.1"/>
    </source>
</evidence>
<keyword evidence="3" id="KW-1185">Reference proteome</keyword>
<dbReference type="PANTHER" id="PTHR37804">
    <property type="entry name" value="CDAA REGULATORY PROTEIN CDAR"/>
    <property type="match status" value="1"/>
</dbReference>
<dbReference type="Pfam" id="PF07949">
    <property type="entry name" value="YbbR"/>
    <property type="match status" value="1"/>
</dbReference>
<dbReference type="STRING" id="867900.Celly_3286"/>
<dbReference type="AlphaFoldDB" id="F0RF86"/>
<dbReference type="Gene3D" id="2.170.120.40">
    <property type="entry name" value="YbbR-like domain"/>
    <property type="match status" value="1"/>
</dbReference>
<evidence type="ECO:0000313" key="3">
    <source>
        <dbReference type="Proteomes" id="UP000007487"/>
    </source>
</evidence>
<dbReference type="PANTHER" id="PTHR37804:SF1">
    <property type="entry name" value="CDAA REGULATORY PROTEIN CDAR"/>
    <property type="match status" value="1"/>
</dbReference>
<dbReference type="Gene3D" id="2.170.120.30">
    <property type="match status" value="1"/>
</dbReference>
<keyword evidence="1" id="KW-0732">Signal</keyword>
<dbReference type="InterPro" id="IPR012505">
    <property type="entry name" value="YbbR"/>
</dbReference>
<dbReference type="eggNOG" id="COG4856">
    <property type="taxonomic scope" value="Bacteria"/>
</dbReference>
<feature type="signal peptide" evidence="1">
    <location>
        <begin position="1"/>
        <end position="29"/>
    </location>
</feature>
<dbReference type="Proteomes" id="UP000007487">
    <property type="component" value="Chromosome"/>
</dbReference>
<proteinExistence type="predicted"/>
<sequence length="319" mass="36215">MLSKVKNSLNKRKVKIFSLFLLCATLAWFVSNLSDSYTANTYFNLEYVNVPDSLFFAQKHKTEVQVKVHAGGFQLLRLNIFRKNIKIDLSNVEEKEDRYFLRQSVFRKQIEQQLPNSLSLTEVGYSDTLYVDLYKLHSKKVPVLANIKVDMAQNYVLEKGIKITPDSIKVSGPKSEIDTIVKVTAEDYNFSDVSSDISKTLQLILPKDLANTKFSDKEVVVSGSVFRFSEKLITVPVTVLNLPNEISIRTFPSEVSILCKANVEVLKKVTATDFSLTADFNDYVDENSPILKLSLTKKPEGVYSAKLKEESVEFILNRK</sequence>
<name>F0RF86_CELLC</name>
<organism evidence="2 3">
    <name type="scientific">Cellulophaga lytica (strain ATCC 23178 / DSM 7489 / JCM 8516 / NBRC 14961 / NCIMB 1423 / VKM B-1433 / Cy l20)</name>
    <dbReference type="NCBI Taxonomy" id="867900"/>
    <lineage>
        <taxon>Bacteria</taxon>
        <taxon>Pseudomonadati</taxon>
        <taxon>Bacteroidota</taxon>
        <taxon>Flavobacteriia</taxon>
        <taxon>Flavobacteriales</taxon>
        <taxon>Flavobacteriaceae</taxon>
        <taxon>Cellulophaga</taxon>
    </lineage>
</organism>
<dbReference type="InterPro" id="IPR053154">
    <property type="entry name" value="c-di-AMP_regulator"/>
</dbReference>
<feature type="chain" id="PRO_5003257596" evidence="1">
    <location>
        <begin position="30"/>
        <end position="319"/>
    </location>
</feature>
<protein>
    <submittedName>
        <fullName evidence="2">YbbR family protein</fullName>
    </submittedName>
</protein>
<accession>F0RF86</accession>
<reference evidence="2 3" key="1">
    <citation type="journal article" date="2011" name="Stand. Genomic Sci.">
        <title>Complete genome sequence of Cellulophaga lytica type strain (LIM- 21).</title>
        <authorList>
            <person name="Pati A."/>
            <person name="Abt B."/>
            <person name="Teshima H."/>
            <person name="Nolan M."/>
            <person name="Lapidus A."/>
            <person name="Lucas S."/>
            <person name="Hammon N."/>
            <person name="Deshpande S."/>
            <person name="Cheng J.F."/>
            <person name="Tapia R."/>
            <person name="Han C."/>
            <person name="Goodwin L."/>
            <person name="Pitluck S."/>
            <person name="Liolios K."/>
            <person name="Pagani I."/>
            <person name="Mavromatis K."/>
            <person name="Ovchinikova G."/>
            <person name="Chen A."/>
            <person name="Palaniappan K."/>
            <person name="Land M."/>
            <person name="Hauser L."/>
            <person name="Jeffries C.D."/>
            <person name="Detter J.C."/>
            <person name="Brambilla E.M."/>
            <person name="Kannan K.P."/>
            <person name="Rohde M."/>
            <person name="Spring S."/>
            <person name="Goker M."/>
            <person name="Woyke T."/>
            <person name="Bristow J."/>
            <person name="Eisen J.A."/>
            <person name="Markowitz V."/>
            <person name="Hugenholtz P."/>
            <person name="Kyrpides N.C."/>
            <person name="Klenk H.P."/>
            <person name="Ivanova N."/>
        </authorList>
    </citation>
    <scope>NUCLEOTIDE SEQUENCE [LARGE SCALE GENOMIC DNA]</scope>
    <source>
        <strain evidence="3">ATCC 23178 / DSM 7489 / JCM 8516 / NBRC 14961 / NCIMB 1423 / VKM B-1433 / Cy l20</strain>
    </source>
</reference>
<evidence type="ECO:0000256" key="1">
    <source>
        <dbReference type="SAM" id="SignalP"/>
    </source>
</evidence>
<dbReference type="HOGENOM" id="CLU_069602_1_1_10"/>